<dbReference type="SUPFAM" id="SSF52540">
    <property type="entry name" value="P-loop containing nucleoside triphosphate hydrolases"/>
    <property type="match status" value="1"/>
</dbReference>
<dbReference type="GO" id="GO:0000160">
    <property type="term" value="P:phosphorelay signal transduction system"/>
    <property type="evidence" value="ECO:0007669"/>
    <property type="project" value="InterPro"/>
</dbReference>
<dbReference type="SMART" id="SM00028">
    <property type="entry name" value="TPR"/>
    <property type="match status" value="4"/>
</dbReference>
<dbReference type="InterPro" id="IPR027417">
    <property type="entry name" value="P-loop_NTPase"/>
</dbReference>
<proteinExistence type="inferred from homology"/>
<dbReference type="SMART" id="SM01043">
    <property type="entry name" value="BTAD"/>
    <property type="match status" value="1"/>
</dbReference>
<dbReference type="PRINTS" id="PR00364">
    <property type="entry name" value="DISEASERSIST"/>
</dbReference>
<accession>A0A934QS77</accession>
<dbReference type="PANTHER" id="PTHR47691">
    <property type="entry name" value="REGULATOR-RELATED"/>
    <property type="match status" value="1"/>
</dbReference>
<dbReference type="InterPro" id="IPR001867">
    <property type="entry name" value="OmpR/PhoB-type_DNA-bd"/>
</dbReference>
<dbReference type="GO" id="GO:0006355">
    <property type="term" value="P:regulation of DNA-templated transcription"/>
    <property type="evidence" value="ECO:0007669"/>
    <property type="project" value="InterPro"/>
</dbReference>
<sequence>MRFGILGPLDVRGPGDAPVSVGGPKVRALLGLLLLEPGRIVGTNRLVDGIYGDAPPPGTANALQSQVSRLRQALPGLVERHPGGYRLAVAPADVDAHRFAELAAEGRTALAAGQHGVASKALREALALWRGPALADLPELAGAHAARLEELRLSAVEDRVDADLAAGDPEPLVPELRDLVAEHPLRERLRTRLVLALHACGRSAEALSAFDEARRLLADELGVDPSPELADAHLTVLRAERADPPRNGLPAQLTSFVGRDAELARVTSALASARLVTLTGPGGTGKTRLAIESARAHPGEVCFVELAPLGDGADPAQAVLDALGLRQTALGARSRGDRPARQRLVHALAERDLLLVLDNCEHLVEQAAELAGELLGGCGGLRVLATSREALGITGEALCPVPQLALPPPHAPTEDALDYPAVRLFTERAAAVAPGFALDANTADTVVHICRALDGLPLAIELAAARVRSLPVEEVATRLDDRFALLSRGSRTAAPRHRTLRSVVEWSWDLLDDEERQLARRLTVFAGGATIEAAHRVCGLDVNAVPEVLSGLAEKSLADLGADGRYRMLETVRAFGAHQLDAAGERDRLHRAHAEYFLTVVDEAQGHLVTAAQLEWMRRLDADHDNLHAAMRWAIRSDPPLALRLLASLMPYLWLRGRRTEATTLAGELLGVLEPGMPDGLEEEYAMCVFSAAFVDPEVDRLAEHRRAVHAEATRIRRPPEHSFLLVLWGAANGIPEQNTTDHLLRQSIGASADQWSRALDHFGWGMLRIYAGEVPLAQQNFAAAREFFGELGERWGLALTLNELARLTGWRGEHAEAVALFDEALELAGQLDALEDRAEVLFLRGQAHLRAGSRERAEADFVESELLARRLGTREIAASARGGLGDLARLDGDLAEAARLCEQALADCPSGLFGFDEVRANLEVSLGRIAEASGEYAEARRRFRDAARSGLGRSDVLVAALAAEGLAAVSLAEGDAAGAARLLGAGTAVRGGAIAADPDVERVASGAKAALGETGFAAAHAAGLALSQREALELAGLTGLTGLTGG</sequence>
<name>A0A934QS77_9PSEU</name>
<comment type="similarity">
    <text evidence="1">Belongs to the AfsR/DnrI/RedD regulatory family.</text>
</comment>
<dbReference type="GO" id="GO:0003677">
    <property type="term" value="F:DNA binding"/>
    <property type="evidence" value="ECO:0007669"/>
    <property type="project" value="UniProtKB-UniRule"/>
</dbReference>
<evidence type="ECO:0000256" key="3">
    <source>
        <dbReference type="PROSITE-ProRule" id="PRU01091"/>
    </source>
</evidence>
<feature type="domain" description="OmpR/PhoB-type" evidence="4">
    <location>
        <begin position="1"/>
        <end position="89"/>
    </location>
</feature>
<dbReference type="SUPFAM" id="SSF46894">
    <property type="entry name" value="C-terminal effector domain of the bipartite response regulators"/>
    <property type="match status" value="1"/>
</dbReference>
<dbReference type="SUPFAM" id="SSF48452">
    <property type="entry name" value="TPR-like"/>
    <property type="match status" value="2"/>
</dbReference>
<dbReference type="PANTHER" id="PTHR47691:SF3">
    <property type="entry name" value="HTH-TYPE TRANSCRIPTIONAL REGULATOR RV0890C-RELATED"/>
    <property type="match status" value="1"/>
</dbReference>
<protein>
    <submittedName>
        <fullName evidence="5">AAA family ATPase</fullName>
    </submittedName>
</protein>
<dbReference type="Gene3D" id="1.25.40.10">
    <property type="entry name" value="Tetratricopeptide repeat domain"/>
    <property type="match status" value="2"/>
</dbReference>
<dbReference type="EMBL" id="JAENJH010000002">
    <property type="protein sequence ID" value="MBK1784379.1"/>
    <property type="molecule type" value="Genomic_DNA"/>
</dbReference>
<dbReference type="Gene3D" id="3.40.50.300">
    <property type="entry name" value="P-loop containing nucleotide triphosphate hydrolases"/>
    <property type="match status" value="1"/>
</dbReference>
<dbReference type="InterPro" id="IPR058852">
    <property type="entry name" value="HTH_77"/>
</dbReference>
<comment type="caution">
    <text evidence="5">The sequence shown here is derived from an EMBL/GenBank/DDBJ whole genome shotgun (WGS) entry which is preliminary data.</text>
</comment>
<dbReference type="CDD" id="cd15831">
    <property type="entry name" value="BTAD"/>
    <property type="match status" value="1"/>
</dbReference>
<dbReference type="InterPro" id="IPR005158">
    <property type="entry name" value="BTAD"/>
</dbReference>
<dbReference type="AlphaFoldDB" id="A0A934QS77"/>
<dbReference type="SMART" id="SM00862">
    <property type="entry name" value="Trans_reg_C"/>
    <property type="match status" value="1"/>
</dbReference>
<evidence type="ECO:0000313" key="6">
    <source>
        <dbReference type="Proteomes" id="UP000635245"/>
    </source>
</evidence>
<dbReference type="PROSITE" id="PS51755">
    <property type="entry name" value="OMPR_PHOB"/>
    <property type="match status" value="1"/>
</dbReference>
<dbReference type="Pfam" id="PF03704">
    <property type="entry name" value="BTAD"/>
    <property type="match status" value="1"/>
</dbReference>
<keyword evidence="6" id="KW-1185">Reference proteome</keyword>
<dbReference type="InterPro" id="IPR019734">
    <property type="entry name" value="TPR_rpt"/>
</dbReference>
<organism evidence="5 6">
    <name type="scientific">Prauserella cavernicola</name>
    <dbReference type="NCBI Taxonomy" id="2800127"/>
    <lineage>
        <taxon>Bacteria</taxon>
        <taxon>Bacillati</taxon>
        <taxon>Actinomycetota</taxon>
        <taxon>Actinomycetes</taxon>
        <taxon>Pseudonocardiales</taxon>
        <taxon>Pseudonocardiaceae</taxon>
        <taxon>Prauserella</taxon>
    </lineage>
</organism>
<dbReference type="InterPro" id="IPR011990">
    <property type="entry name" value="TPR-like_helical_dom_sf"/>
</dbReference>
<dbReference type="Pfam" id="PF13401">
    <property type="entry name" value="AAA_22"/>
    <property type="match status" value="1"/>
</dbReference>
<evidence type="ECO:0000313" key="5">
    <source>
        <dbReference type="EMBL" id="MBK1784379.1"/>
    </source>
</evidence>
<keyword evidence="2 3" id="KW-0238">DNA-binding</keyword>
<evidence type="ECO:0000259" key="4">
    <source>
        <dbReference type="PROSITE" id="PS51755"/>
    </source>
</evidence>
<dbReference type="InterPro" id="IPR049945">
    <property type="entry name" value="AAA_22"/>
</dbReference>
<dbReference type="Proteomes" id="UP000635245">
    <property type="component" value="Unassembled WGS sequence"/>
</dbReference>
<dbReference type="GO" id="GO:0016887">
    <property type="term" value="F:ATP hydrolysis activity"/>
    <property type="evidence" value="ECO:0007669"/>
    <property type="project" value="InterPro"/>
</dbReference>
<dbReference type="InterPro" id="IPR036388">
    <property type="entry name" value="WH-like_DNA-bd_sf"/>
</dbReference>
<gene>
    <name evidence="5" type="ORF">JHE00_08560</name>
</gene>
<dbReference type="Pfam" id="PF25872">
    <property type="entry name" value="HTH_77"/>
    <property type="match status" value="1"/>
</dbReference>
<reference evidence="5" key="1">
    <citation type="submission" date="2020-12" db="EMBL/GenBank/DDBJ databases">
        <title>Prauserella sp. ASG 168, a novel actinomycete isolated from cave rock.</title>
        <authorList>
            <person name="Suriyachadkun C."/>
        </authorList>
    </citation>
    <scope>NUCLEOTIDE SEQUENCE</scope>
    <source>
        <strain evidence="5">ASG 168</strain>
    </source>
</reference>
<evidence type="ECO:0000256" key="2">
    <source>
        <dbReference type="ARBA" id="ARBA00023125"/>
    </source>
</evidence>
<dbReference type="Gene3D" id="1.10.10.10">
    <property type="entry name" value="Winged helix-like DNA-binding domain superfamily/Winged helix DNA-binding domain"/>
    <property type="match status" value="1"/>
</dbReference>
<evidence type="ECO:0000256" key="1">
    <source>
        <dbReference type="ARBA" id="ARBA00005820"/>
    </source>
</evidence>
<dbReference type="InterPro" id="IPR016032">
    <property type="entry name" value="Sig_transdc_resp-reg_C-effctor"/>
</dbReference>
<feature type="DNA-binding region" description="OmpR/PhoB-type" evidence="3">
    <location>
        <begin position="1"/>
        <end position="89"/>
    </location>
</feature>